<evidence type="ECO:0000313" key="1">
    <source>
        <dbReference type="EMBL" id="JAI06125.1"/>
    </source>
</evidence>
<dbReference type="AlphaFoldDB" id="A0A0E9XTX8"/>
<organism evidence="1">
    <name type="scientific">Anguilla anguilla</name>
    <name type="common">European freshwater eel</name>
    <name type="synonym">Muraena anguilla</name>
    <dbReference type="NCBI Taxonomy" id="7936"/>
    <lineage>
        <taxon>Eukaryota</taxon>
        <taxon>Metazoa</taxon>
        <taxon>Chordata</taxon>
        <taxon>Craniata</taxon>
        <taxon>Vertebrata</taxon>
        <taxon>Euteleostomi</taxon>
        <taxon>Actinopterygii</taxon>
        <taxon>Neopterygii</taxon>
        <taxon>Teleostei</taxon>
        <taxon>Anguilliformes</taxon>
        <taxon>Anguillidae</taxon>
        <taxon>Anguilla</taxon>
    </lineage>
</organism>
<dbReference type="EMBL" id="GBXM01002453">
    <property type="protein sequence ID" value="JAI06125.1"/>
    <property type="molecule type" value="Transcribed_RNA"/>
</dbReference>
<sequence>MVCLETAEERNEDPVTSNRHENKSYAFIKNEGASAKLLFWNLCSSEAWHGLKEWH</sequence>
<proteinExistence type="predicted"/>
<reference evidence="1" key="1">
    <citation type="submission" date="2014-11" db="EMBL/GenBank/DDBJ databases">
        <authorList>
            <person name="Amaro Gonzalez C."/>
        </authorList>
    </citation>
    <scope>NUCLEOTIDE SEQUENCE</scope>
</reference>
<protein>
    <submittedName>
        <fullName evidence="1">Uncharacterized protein</fullName>
    </submittedName>
</protein>
<accession>A0A0E9XTX8</accession>
<reference evidence="1" key="2">
    <citation type="journal article" date="2015" name="Fish Shellfish Immunol.">
        <title>Early steps in the European eel (Anguilla anguilla)-Vibrio vulnificus interaction in the gills: Role of the RtxA13 toxin.</title>
        <authorList>
            <person name="Callol A."/>
            <person name="Pajuelo D."/>
            <person name="Ebbesson L."/>
            <person name="Teles M."/>
            <person name="MacKenzie S."/>
            <person name="Amaro C."/>
        </authorList>
    </citation>
    <scope>NUCLEOTIDE SEQUENCE</scope>
</reference>
<name>A0A0E9XTX8_ANGAN</name>